<comment type="caution">
    <text evidence="9">Lacks conserved residue(s) required for the propagation of feature annotation.</text>
</comment>
<keyword evidence="4 9" id="KW-0812">Transmembrane</keyword>
<comment type="subcellular location">
    <subcellularLocation>
        <location evidence="9">Cell membrane</location>
        <topology evidence="9">Multi-pass membrane protein</topology>
    </subcellularLocation>
    <subcellularLocation>
        <location evidence="1">Membrane</location>
        <topology evidence="1">Multi-pass membrane protein</topology>
    </subcellularLocation>
</comment>
<dbReference type="Pfam" id="PF03840">
    <property type="entry name" value="SecG"/>
    <property type="match status" value="1"/>
</dbReference>
<keyword evidence="11" id="KW-1185">Reference proteome</keyword>
<keyword evidence="9" id="KW-1003">Cell membrane</keyword>
<evidence type="ECO:0000256" key="9">
    <source>
        <dbReference type="RuleBase" id="RU365087"/>
    </source>
</evidence>
<dbReference type="RefSeq" id="WP_213348878.1">
    <property type="nucleotide sequence ID" value="NZ_JAEDAM010000022.1"/>
</dbReference>
<feature type="transmembrane region" description="Helical" evidence="9">
    <location>
        <begin position="54"/>
        <end position="71"/>
    </location>
</feature>
<evidence type="ECO:0000256" key="1">
    <source>
        <dbReference type="ARBA" id="ARBA00004141"/>
    </source>
</evidence>
<dbReference type="NCBIfam" id="TIGR00810">
    <property type="entry name" value="secG"/>
    <property type="match status" value="1"/>
</dbReference>
<dbReference type="EMBL" id="JAEDAM010000022">
    <property type="protein sequence ID" value="MBS8121917.1"/>
    <property type="molecule type" value="Genomic_DNA"/>
</dbReference>
<evidence type="ECO:0000256" key="8">
    <source>
        <dbReference type="ARBA" id="ARBA00023136"/>
    </source>
</evidence>
<dbReference type="Proteomes" id="UP000680365">
    <property type="component" value="Unassembled WGS sequence"/>
</dbReference>
<comment type="similarity">
    <text evidence="2 9">Belongs to the SecG family.</text>
</comment>
<evidence type="ECO:0000256" key="4">
    <source>
        <dbReference type="ARBA" id="ARBA00022692"/>
    </source>
</evidence>
<protein>
    <recommendedName>
        <fullName evidence="9">Protein-export membrane protein SecG</fullName>
    </recommendedName>
</protein>
<keyword evidence="8 9" id="KW-0472">Membrane</keyword>
<evidence type="ECO:0000256" key="6">
    <source>
        <dbReference type="ARBA" id="ARBA00022989"/>
    </source>
</evidence>
<evidence type="ECO:0000313" key="10">
    <source>
        <dbReference type="EMBL" id="MBS8121917.1"/>
    </source>
</evidence>
<comment type="caution">
    <text evidence="10">The sequence shown here is derived from an EMBL/GenBank/DDBJ whole genome shotgun (WGS) entry which is preliminary data.</text>
</comment>
<sequence length="72" mass="7473">MRGLMIAFMLISGVVCIFSILLMSPKGGLGSGISGAGGEDFGSKKSIEGGLKKSVIISSIIFFSIALFLPYI</sequence>
<comment type="function">
    <text evidence="9">Involved in protein export. Participates in an early event of protein translocation.</text>
</comment>
<keyword evidence="7 9" id="KW-0811">Translocation</keyword>
<evidence type="ECO:0000256" key="3">
    <source>
        <dbReference type="ARBA" id="ARBA00022448"/>
    </source>
</evidence>
<name>A0ABS5QLH6_9BACT</name>
<evidence type="ECO:0000256" key="2">
    <source>
        <dbReference type="ARBA" id="ARBA00008445"/>
    </source>
</evidence>
<keyword evidence="5 9" id="KW-0653">Protein transport</keyword>
<dbReference type="InterPro" id="IPR004692">
    <property type="entry name" value="SecG"/>
</dbReference>
<evidence type="ECO:0000256" key="7">
    <source>
        <dbReference type="ARBA" id="ARBA00023010"/>
    </source>
</evidence>
<accession>A0ABS5QLH6</accession>
<evidence type="ECO:0000313" key="11">
    <source>
        <dbReference type="Proteomes" id="UP000680365"/>
    </source>
</evidence>
<organism evidence="10 11">
    <name type="scientific">Candidatus Vampirococcus lugosii</name>
    <dbReference type="NCBI Taxonomy" id="2789015"/>
    <lineage>
        <taxon>Bacteria</taxon>
        <taxon>Candidatus Absconditibacteriota</taxon>
        <taxon>Vampirococcus</taxon>
    </lineage>
</organism>
<reference evidence="10 11" key="1">
    <citation type="journal article" date="2021" name="Nat. Commun.">
        <title>Reductive evolution and unique predatory mode in the CPR bacterium Vampirococcus lugosii.</title>
        <authorList>
            <person name="Moreira D."/>
            <person name="Zivanovic Y."/>
            <person name="Lopez-Archilla A.I."/>
            <person name="Iniesto M."/>
            <person name="Lopez-Garcia P."/>
        </authorList>
    </citation>
    <scope>NUCLEOTIDE SEQUENCE [LARGE SCALE GENOMIC DNA]</scope>
    <source>
        <strain evidence="10">Chiprana</strain>
    </source>
</reference>
<evidence type="ECO:0000256" key="5">
    <source>
        <dbReference type="ARBA" id="ARBA00022927"/>
    </source>
</evidence>
<keyword evidence="3 9" id="KW-0813">Transport</keyword>
<keyword evidence="6 9" id="KW-1133">Transmembrane helix</keyword>
<proteinExistence type="inferred from homology"/>
<gene>
    <name evidence="10" type="ORF">VAMP_40n37</name>
</gene>